<dbReference type="EMBL" id="LSRX01006666">
    <property type="protein sequence ID" value="OLP73017.1"/>
    <property type="molecule type" value="Genomic_DNA"/>
</dbReference>
<proteinExistence type="predicted"/>
<feature type="chain" id="PRO_5013362544" evidence="1">
    <location>
        <begin position="20"/>
        <end position="82"/>
    </location>
</feature>
<name>A0A1Q9BQP7_SYMMI</name>
<protein>
    <submittedName>
        <fullName evidence="2">Uncharacterized protein</fullName>
    </submittedName>
</protein>
<organism evidence="2 3">
    <name type="scientific">Symbiodinium microadriaticum</name>
    <name type="common">Dinoflagellate</name>
    <name type="synonym">Zooxanthella microadriatica</name>
    <dbReference type="NCBI Taxonomy" id="2951"/>
    <lineage>
        <taxon>Eukaryota</taxon>
        <taxon>Sar</taxon>
        <taxon>Alveolata</taxon>
        <taxon>Dinophyceae</taxon>
        <taxon>Suessiales</taxon>
        <taxon>Symbiodiniaceae</taxon>
        <taxon>Symbiodinium</taxon>
    </lineage>
</organism>
<gene>
    <name evidence="2" type="ORF">AK812_SmicGene47922</name>
</gene>
<comment type="caution">
    <text evidence="2">The sequence shown here is derived from an EMBL/GenBank/DDBJ whole genome shotgun (WGS) entry which is preliminary data.</text>
</comment>
<keyword evidence="3" id="KW-1185">Reference proteome</keyword>
<reference evidence="2 3" key="1">
    <citation type="submission" date="2016-02" db="EMBL/GenBank/DDBJ databases">
        <title>Genome analysis of coral dinoflagellate symbionts highlights evolutionary adaptations to a symbiotic lifestyle.</title>
        <authorList>
            <person name="Aranda M."/>
            <person name="Li Y."/>
            <person name="Liew Y.J."/>
            <person name="Baumgarten S."/>
            <person name="Simakov O."/>
            <person name="Wilson M."/>
            <person name="Piel J."/>
            <person name="Ashoor H."/>
            <person name="Bougouffa S."/>
            <person name="Bajic V.B."/>
            <person name="Ryu T."/>
            <person name="Ravasi T."/>
            <person name="Bayer T."/>
            <person name="Micklem G."/>
            <person name="Kim H."/>
            <person name="Bhak J."/>
            <person name="Lajeunesse T.C."/>
            <person name="Voolstra C.R."/>
        </authorList>
    </citation>
    <scope>NUCLEOTIDE SEQUENCE [LARGE SCALE GENOMIC DNA]</scope>
    <source>
        <strain evidence="2 3">CCMP2467</strain>
    </source>
</reference>
<evidence type="ECO:0000313" key="2">
    <source>
        <dbReference type="EMBL" id="OLP73017.1"/>
    </source>
</evidence>
<evidence type="ECO:0000256" key="1">
    <source>
        <dbReference type="SAM" id="SignalP"/>
    </source>
</evidence>
<accession>A0A1Q9BQP7</accession>
<keyword evidence="1" id="KW-0732">Signal</keyword>
<evidence type="ECO:0000313" key="3">
    <source>
        <dbReference type="Proteomes" id="UP000186817"/>
    </source>
</evidence>
<dbReference type="AlphaFoldDB" id="A0A1Q9BQP7"/>
<dbReference type="Proteomes" id="UP000186817">
    <property type="component" value="Unassembled WGS sequence"/>
</dbReference>
<feature type="signal peptide" evidence="1">
    <location>
        <begin position="1"/>
        <end position="19"/>
    </location>
</feature>
<sequence>MARALRGLLGSAGFILAIAQQLSIPEWDEVTTQDENVSAVEKMNVLEASSWAVPERVARCPVHLPPTINIATCLQPWSWLSS</sequence>